<gene>
    <name evidence="3" type="ORF">IAB38_04575</name>
</gene>
<evidence type="ECO:0000256" key="1">
    <source>
        <dbReference type="SAM" id="Coils"/>
    </source>
</evidence>
<evidence type="ECO:0000259" key="2">
    <source>
        <dbReference type="Pfam" id="PF04765"/>
    </source>
</evidence>
<dbReference type="InterPro" id="IPR006852">
    <property type="entry name" value="TOD1_MUCI70"/>
</dbReference>
<name>A0A9D1DUM8_9FIRM</name>
<proteinExistence type="predicted"/>
<dbReference type="PANTHER" id="PTHR12956:SF17">
    <property type="entry name" value="OS01G0749100 PROTEIN"/>
    <property type="match status" value="1"/>
</dbReference>
<feature type="coiled-coil region" evidence="1">
    <location>
        <begin position="343"/>
        <end position="377"/>
    </location>
</feature>
<dbReference type="AlphaFoldDB" id="A0A9D1DUM8"/>
<keyword evidence="1" id="KW-0175">Coiled coil</keyword>
<organism evidence="3 4">
    <name type="scientific">Candidatus Onthousia excrementipullorum</name>
    <dbReference type="NCBI Taxonomy" id="2840884"/>
    <lineage>
        <taxon>Bacteria</taxon>
        <taxon>Bacillati</taxon>
        <taxon>Bacillota</taxon>
        <taxon>Bacilli</taxon>
        <taxon>Candidatus Onthousia</taxon>
    </lineage>
</organism>
<dbReference type="EMBL" id="DVHC01000046">
    <property type="protein sequence ID" value="HIR59306.1"/>
    <property type="molecule type" value="Genomic_DNA"/>
</dbReference>
<dbReference type="Proteomes" id="UP000824232">
    <property type="component" value="Unassembled WGS sequence"/>
</dbReference>
<feature type="domain" description="TOD1/MUCI70 glycosyltransferase-like" evidence="2">
    <location>
        <begin position="40"/>
        <end position="197"/>
    </location>
</feature>
<reference evidence="3" key="1">
    <citation type="submission" date="2020-10" db="EMBL/GenBank/DDBJ databases">
        <authorList>
            <person name="Gilroy R."/>
        </authorList>
    </citation>
    <scope>NUCLEOTIDE SEQUENCE</scope>
    <source>
        <strain evidence="3">CHK184-20233</strain>
    </source>
</reference>
<evidence type="ECO:0000313" key="4">
    <source>
        <dbReference type="Proteomes" id="UP000824232"/>
    </source>
</evidence>
<dbReference type="InterPro" id="IPR048354">
    <property type="entry name" value="TOD1_MUCI70_glycTrfase_dom"/>
</dbReference>
<reference evidence="3" key="2">
    <citation type="journal article" date="2021" name="PeerJ">
        <title>Extensive microbial diversity within the chicken gut microbiome revealed by metagenomics and culture.</title>
        <authorList>
            <person name="Gilroy R."/>
            <person name="Ravi A."/>
            <person name="Getino M."/>
            <person name="Pursley I."/>
            <person name="Horton D.L."/>
            <person name="Alikhan N.F."/>
            <person name="Baker D."/>
            <person name="Gharbi K."/>
            <person name="Hall N."/>
            <person name="Watson M."/>
            <person name="Adriaenssens E.M."/>
            <person name="Foster-Nyarko E."/>
            <person name="Jarju S."/>
            <person name="Secka A."/>
            <person name="Antonio M."/>
            <person name="Oren A."/>
            <person name="Chaudhuri R.R."/>
            <person name="La Ragione R."/>
            <person name="Hildebrand F."/>
            <person name="Pallen M.J."/>
        </authorList>
    </citation>
    <scope>NUCLEOTIDE SEQUENCE</scope>
    <source>
        <strain evidence="3">CHK184-20233</strain>
    </source>
</reference>
<accession>A0A9D1DUM8</accession>
<protein>
    <submittedName>
        <fullName evidence="3">DUF616 domain-containing protein</fullName>
    </submittedName>
</protein>
<dbReference type="Pfam" id="PF04765">
    <property type="entry name" value="TOD1_MUCI70"/>
    <property type="match status" value="1"/>
</dbReference>
<comment type="caution">
    <text evidence="3">The sequence shown here is derived from an EMBL/GenBank/DDBJ whole genome shotgun (WGS) entry which is preliminary data.</text>
</comment>
<sequence length="397" mass="47280">MEKICVYTCITGNYDNLKDVLVKEDNVDYICFTDNKYLSSSTWKIIYIEDKTLTAHYLSRKIKMLGHPYIDENYDLSIWIDASIIFKRSVNEFLGDFFDIKNDLLAACKHNCRNSIKEEALECIRLAKDNEDIIKKQLKLYEEEKFPDNLGLLEMTLIIKRHNNELVKRTMKLWFDMILKYSKRDQLSFMYCLYKTKLPFKVIPLNVWDNDYLEFQYHNKNKFDYTYQVFYSNDQEFNEKDSFKNNYKCDNGKYVIQFSPSKDINKLRIDLADIAGVAFTFNSFQGITKKDLKYEEFLFYNDSYVTFSDDSQIIINKKIKKGTKIKIVLDIKVLSPKDLIDISKFYINENNELKTKIDNVQLNNDELRNELSKILDSKSWKILEKIRSIINKFRKLG</sequence>
<evidence type="ECO:0000313" key="3">
    <source>
        <dbReference type="EMBL" id="HIR59306.1"/>
    </source>
</evidence>
<dbReference type="PANTHER" id="PTHR12956">
    <property type="entry name" value="ALKALINE CERAMIDASE-RELATED"/>
    <property type="match status" value="1"/>
</dbReference>